<gene>
    <name evidence="1" type="ORF">HERIO_672</name>
</gene>
<dbReference type="Proteomes" id="UP000192356">
    <property type="component" value="Unassembled WGS sequence"/>
</dbReference>
<proteinExistence type="predicted"/>
<evidence type="ECO:0000313" key="1">
    <source>
        <dbReference type="EMBL" id="ORD97440.1"/>
    </source>
</evidence>
<dbReference type="VEuPathDB" id="MicrosporidiaDB:HERIO_672"/>
<dbReference type="EMBL" id="LVKB01000022">
    <property type="protein sequence ID" value="ORD97440.1"/>
    <property type="molecule type" value="Genomic_DNA"/>
</dbReference>
<comment type="caution">
    <text evidence="1">The sequence shown here is derived from an EMBL/GenBank/DDBJ whole genome shotgun (WGS) entry which is preliminary data.</text>
</comment>
<dbReference type="AlphaFoldDB" id="A0A1X0QCB8"/>
<organism evidence="1 2">
    <name type="scientific">Hepatospora eriocheir</name>
    <dbReference type="NCBI Taxonomy" id="1081669"/>
    <lineage>
        <taxon>Eukaryota</taxon>
        <taxon>Fungi</taxon>
        <taxon>Fungi incertae sedis</taxon>
        <taxon>Microsporidia</taxon>
        <taxon>Hepatosporidae</taxon>
        <taxon>Hepatospora</taxon>
    </lineage>
</organism>
<reference evidence="1 2" key="1">
    <citation type="journal article" date="2017" name="Environ. Microbiol.">
        <title>Decay of the glycolytic pathway and adaptation to intranuclear parasitism within Enterocytozoonidae microsporidia.</title>
        <authorList>
            <person name="Wiredu Boakye D."/>
            <person name="Jaroenlak P."/>
            <person name="Prachumwat A."/>
            <person name="Williams T.A."/>
            <person name="Bateman K.S."/>
            <person name="Itsathitphaisarn O."/>
            <person name="Sritunyalucksana K."/>
            <person name="Paszkiewicz K.H."/>
            <person name="Moore K.A."/>
            <person name="Stentiford G.D."/>
            <person name="Williams B.A."/>
        </authorList>
    </citation>
    <scope>NUCLEOTIDE SEQUENCE [LARGE SCALE GENOMIC DNA]</scope>
    <source>
        <strain evidence="1 2">GB1</strain>
    </source>
</reference>
<dbReference type="VEuPathDB" id="MicrosporidiaDB:A0H76_549"/>
<accession>A0A1X0QCB8</accession>
<sequence length="75" mass="9093">MNRNQKISLIDLIIRELQLKDVMLFFLSFCFHVYHNLDKKSKPKTSCIIKFDDNIYNFLKNAHKQMFIWVKKVSI</sequence>
<protein>
    <submittedName>
        <fullName evidence="1">Uncharacterized protein</fullName>
    </submittedName>
</protein>
<name>A0A1X0QCB8_9MICR</name>
<keyword evidence="2" id="KW-1185">Reference proteome</keyword>
<evidence type="ECO:0000313" key="2">
    <source>
        <dbReference type="Proteomes" id="UP000192356"/>
    </source>
</evidence>